<dbReference type="KEGG" id="lcre:Pla8534_05270"/>
<keyword evidence="1" id="KW-0812">Transmembrane</keyword>
<dbReference type="EMBL" id="CP036433">
    <property type="protein sequence ID" value="QDU92778.1"/>
    <property type="molecule type" value="Genomic_DNA"/>
</dbReference>
<dbReference type="Proteomes" id="UP000317648">
    <property type="component" value="Chromosome"/>
</dbReference>
<proteinExistence type="predicted"/>
<evidence type="ECO:0000256" key="1">
    <source>
        <dbReference type="SAM" id="Phobius"/>
    </source>
</evidence>
<protein>
    <submittedName>
        <fullName evidence="2">Uncharacterized protein</fullName>
    </submittedName>
</protein>
<keyword evidence="1" id="KW-0472">Membrane</keyword>
<gene>
    <name evidence="2" type="ORF">Pla8534_05270</name>
</gene>
<reference evidence="2 3" key="1">
    <citation type="submission" date="2019-02" db="EMBL/GenBank/DDBJ databases">
        <title>Deep-cultivation of Planctomycetes and their phenomic and genomic characterization uncovers novel biology.</title>
        <authorList>
            <person name="Wiegand S."/>
            <person name="Jogler M."/>
            <person name="Boedeker C."/>
            <person name="Pinto D."/>
            <person name="Vollmers J."/>
            <person name="Rivas-Marin E."/>
            <person name="Kohn T."/>
            <person name="Peeters S.H."/>
            <person name="Heuer A."/>
            <person name="Rast P."/>
            <person name="Oberbeckmann S."/>
            <person name="Bunk B."/>
            <person name="Jeske O."/>
            <person name="Meyerdierks A."/>
            <person name="Storesund J.E."/>
            <person name="Kallscheuer N."/>
            <person name="Luecker S."/>
            <person name="Lage O.M."/>
            <person name="Pohl T."/>
            <person name="Merkel B.J."/>
            <person name="Hornburger P."/>
            <person name="Mueller R.-W."/>
            <person name="Bruemmer F."/>
            <person name="Labrenz M."/>
            <person name="Spormann A.M."/>
            <person name="Op den Camp H."/>
            <person name="Overmann J."/>
            <person name="Amann R."/>
            <person name="Jetten M.S.M."/>
            <person name="Mascher T."/>
            <person name="Medema M.H."/>
            <person name="Devos D.P."/>
            <person name="Kaster A.-K."/>
            <person name="Ovreas L."/>
            <person name="Rohde M."/>
            <person name="Galperin M.Y."/>
            <person name="Jogler C."/>
        </authorList>
    </citation>
    <scope>NUCLEOTIDE SEQUENCE [LARGE SCALE GENOMIC DNA]</scope>
    <source>
        <strain evidence="2 3">Pla85_3_4</strain>
    </source>
</reference>
<organism evidence="2 3">
    <name type="scientific">Lignipirellula cremea</name>
    <dbReference type="NCBI Taxonomy" id="2528010"/>
    <lineage>
        <taxon>Bacteria</taxon>
        <taxon>Pseudomonadati</taxon>
        <taxon>Planctomycetota</taxon>
        <taxon>Planctomycetia</taxon>
        <taxon>Pirellulales</taxon>
        <taxon>Pirellulaceae</taxon>
        <taxon>Lignipirellula</taxon>
    </lineage>
</organism>
<dbReference type="AlphaFoldDB" id="A0A518DLR1"/>
<accession>A0A518DLR1</accession>
<name>A0A518DLR1_9BACT</name>
<keyword evidence="1" id="KW-1133">Transmembrane helix</keyword>
<evidence type="ECO:0000313" key="3">
    <source>
        <dbReference type="Proteomes" id="UP000317648"/>
    </source>
</evidence>
<evidence type="ECO:0000313" key="2">
    <source>
        <dbReference type="EMBL" id="QDU92778.1"/>
    </source>
</evidence>
<keyword evidence="3" id="KW-1185">Reference proteome</keyword>
<feature type="transmembrane region" description="Helical" evidence="1">
    <location>
        <begin position="12"/>
        <end position="33"/>
    </location>
</feature>
<sequence length="35" mass="4029">MDEGGGRIMGFVVMIGIVLLLNVLSYFFGWGYYFY</sequence>